<proteinExistence type="predicted"/>
<evidence type="ECO:0008006" key="3">
    <source>
        <dbReference type="Google" id="ProtNLM"/>
    </source>
</evidence>
<gene>
    <name evidence="1" type="ORF">GT348_02145</name>
</gene>
<reference evidence="1 2" key="1">
    <citation type="submission" date="2020-01" db="EMBL/GenBank/DDBJ databases">
        <title>Genome sequencing of strain KACC 21507.</title>
        <authorList>
            <person name="Heo J."/>
            <person name="Kim S.-J."/>
            <person name="Kim J.-S."/>
            <person name="Hong S.-B."/>
            <person name="Kwon S.-W."/>
        </authorList>
    </citation>
    <scope>NUCLEOTIDE SEQUENCE [LARGE SCALE GENOMIC DNA]</scope>
    <source>
        <strain evidence="1 2">KACC 21507</strain>
    </source>
</reference>
<dbReference type="Gene3D" id="2.60.120.620">
    <property type="entry name" value="q2cbj1_9rhob like domain"/>
    <property type="match status" value="1"/>
</dbReference>
<dbReference type="InterPro" id="IPR018724">
    <property type="entry name" value="2OG-Fe_dioxygenase"/>
</dbReference>
<dbReference type="EMBL" id="CP047652">
    <property type="protein sequence ID" value="QHI95235.1"/>
    <property type="molecule type" value="Genomic_DNA"/>
</dbReference>
<organism evidence="1 2">
    <name type="scientific">Aristophania vespae</name>
    <dbReference type="NCBI Taxonomy" id="2697033"/>
    <lineage>
        <taxon>Bacteria</taxon>
        <taxon>Pseudomonadati</taxon>
        <taxon>Pseudomonadota</taxon>
        <taxon>Alphaproteobacteria</taxon>
        <taxon>Acetobacterales</taxon>
        <taxon>Acetobacteraceae</taxon>
        <taxon>Aristophania</taxon>
    </lineage>
</organism>
<name>A0A6P1N9J2_9PROT</name>
<evidence type="ECO:0000313" key="1">
    <source>
        <dbReference type="EMBL" id="QHI95235.1"/>
    </source>
</evidence>
<accession>A0A6P1N9J2</accession>
<keyword evidence="2" id="KW-1185">Reference proteome</keyword>
<dbReference type="Proteomes" id="UP000463975">
    <property type="component" value="Chromosome"/>
</dbReference>
<dbReference type="GO" id="GO:0051213">
    <property type="term" value="F:dioxygenase activity"/>
    <property type="evidence" value="ECO:0007669"/>
    <property type="project" value="InterPro"/>
</dbReference>
<sequence length="254" mass="29079">MSDKSLRTGASLASYALEKLREQSFAFLPSKEAHLLYQNLGLQNFSLKDWEQFAESWNDLGLDRYMADGGRYRKRRHATYSVTDGIIKRKKHQPHYQSRDYNLLNGGIERWFSPIKEDIGQHPALLSIIQTATYFAESLISEIHKPKSWHSEIHQFRIEAAKGQQAKPTPEGMHRDGVDLVLVIMIHRENIKEGITTIHALDRKTLLGSFTLAAPLDTAIVNDHKVYHGVTNVEPEDPDKPAYRDVLVVTLRHE</sequence>
<dbReference type="RefSeq" id="WP_160618313.1">
    <property type="nucleotide sequence ID" value="NZ_CP047652.1"/>
</dbReference>
<dbReference type="Pfam" id="PF10014">
    <property type="entry name" value="2OG-Fe_Oxy_2"/>
    <property type="match status" value="1"/>
</dbReference>
<evidence type="ECO:0000313" key="2">
    <source>
        <dbReference type="Proteomes" id="UP000463975"/>
    </source>
</evidence>
<protein>
    <recommendedName>
        <fullName evidence="3">2OG-Fe dioxygenase family protein</fullName>
    </recommendedName>
</protein>
<dbReference type="KEGG" id="bomb:GT348_02145"/>
<dbReference type="AlphaFoldDB" id="A0A6P1N9J2"/>